<evidence type="ECO:0000256" key="5">
    <source>
        <dbReference type="ARBA" id="ARBA00023136"/>
    </source>
</evidence>
<keyword evidence="2" id="KW-0812">Transmembrane</keyword>
<dbReference type="Proteomes" id="UP001556367">
    <property type="component" value="Unassembled WGS sequence"/>
</dbReference>
<evidence type="ECO:0000256" key="4">
    <source>
        <dbReference type="ARBA" id="ARBA00022989"/>
    </source>
</evidence>
<comment type="subcellular location">
    <subcellularLocation>
        <location evidence="1">Membrane</location>
        <topology evidence="1">Single-pass type II membrane protein</topology>
    </subcellularLocation>
</comment>
<keyword evidence="3" id="KW-0735">Signal-anchor</keyword>
<evidence type="ECO:0000256" key="2">
    <source>
        <dbReference type="ARBA" id="ARBA00022692"/>
    </source>
</evidence>
<accession>A0ABR3JT62</accession>
<evidence type="ECO:0000256" key="6">
    <source>
        <dbReference type="ARBA" id="ARBA00023180"/>
    </source>
</evidence>
<sequence>MMHTSVPLEFHIITDTAGQKFIEDRMRLVSQPLHDIKVIFYPLTSKAMEHRLDRTGEPDANGEMMGILRTTHWGGYAGMMKLFLHEILPTTVKRAIFVDTDSIIISDPALMWRQFGKFTPQTAVAVPTHDNAEYPVVNKDWRGGSRICSCVMMLDLQRMREEIIMTSTLFPAHMQQRAIGPAAIKALWGDTLGGDPPGKYYNHVGLGVSQLGCGFPRD</sequence>
<keyword evidence="5" id="KW-0472">Membrane</keyword>
<dbReference type="PANTHER" id="PTHR12270:SF25">
    <property type="entry name" value="GLYCOSYLTRANSFERASE-LIKE PROTEIN LARGE"/>
    <property type="match status" value="1"/>
</dbReference>
<dbReference type="InterPro" id="IPR029044">
    <property type="entry name" value="Nucleotide-diphossugar_trans"/>
</dbReference>
<dbReference type="Gene3D" id="3.90.550.10">
    <property type="entry name" value="Spore Coat Polysaccharide Biosynthesis Protein SpsA, Chain A"/>
    <property type="match status" value="1"/>
</dbReference>
<name>A0ABR3JT62_9AGAR</name>
<evidence type="ECO:0008006" key="9">
    <source>
        <dbReference type="Google" id="ProtNLM"/>
    </source>
</evidence>
<dbReference type="InterPro" id="IPR051292">
    <property type="entry name" value="Xyl/GlcA_transferase"/>
</dbReference>
<evidence type="ECO:0000256" key="3">
    <source>
        <dbReference type="ARBA" id="ARBA00022968"/>
    </source>
</evidence>
<reference evidence="8" key="1">
    <citation type="submission" date="2024-06" db="EMBL/GenBank/DDBJ databases">
        <title>Multi-omics analyses provide insights into the biosynthesis of the anticancer antibiotic pleurotin in Hohenbuehelia grisea.</title>
        <authorList>
            <person name="Weaver J.A."/>
            <person name="Alberti F."/>
        </authorList>
    </citation>
    <scope>NUCLEOTIDE SEQUENCE [LARGE SCALE GENOMIC DNA]</scope>
    <source>
        <strain evidence="8">T-177</strain>
    </source>
</reference>
<protein>
    <recommendedName>
        <fullName evidence="9">Glycosyltransferase family 8 protein</fullName>
    </recommendedName>
</protein>
<evidence type="ECO:0000256" key="1">
    <source>
        <dbReference type="ARBA" id="ARBA00004606"/>
    </source>
</evidence>
<keyword evidence="6" id="KW-0325">Glycoprotein</keyword>
<evidence type="ECO:0000313" key="7">
    <source>
        <dbReference type="EMBL" id="KAL0958962.1"/>
    </source>
</evidence>
<organism evidence="7 8">
    <name type="scientific">Hohenbuehelia grisea</name>
    <dbReference type="NCBI Taxonomy" id="104357"/>
    <lineage>
        <taxon>Eukaryota</taxon>
        <taxon>Fungi</taxon>
        <taxon>Dikarya</taxon>
        <taxon>Basidiomycota</taxon>
        <taxon>Agaricomycotina</taxon>
        <taxon>Agaricomycetes</taxon>
        <taxon>Agaricomycetidae</taxon>
        <taxon>Agaricales</taxon>
        <taxon>Pleurotineae</taxon>
        <taxon>Pleurotaceae</taxon>
        <taxon>Hohenbuehelia</taxon>
    </lineage>
</organism>
<dbReference type="SUPFAM" id="SSF53448">
    <property type="entry name" value="Nucleotide-diphospho-sugar transferases"/>
    <property type="match status" value="1"/>
</dbReference>
<evidence type="ECO:0000313" key="8">
    <source>
        <dbReference type="Proteomes" id="UP001556367"/>
    </source>
</evidence>
<proteinExistence type="predicted"/>
<dbReference type="PANTHER" id="PTHR12270">
    <property type="entry name" value="GLYCOSYLTRANSFERASE-RELATED"/>
    <property type="match status" value="1"/>
</dbReference>
<keyword evidence="4" id="KW-1133">Transmembrane helix</keyword>
<keyword evidence="8" id="KW-1185">Reference proteome</keyword>
<gene>
    <name evidence="7" type="ORF">HGRIS_014274</name>
</gene>
<comment type="caution">
    <text evidence="7">The sequence shown here is derived from an EMBL/GenBank/DDBJ whole genome shotgun (WGS) entry which is preliminary data.</text>
</comment>
<dbReference type="EMBL" id="JASNQZ010000003">
    <property type="protein sequence ID" value="KAL0958962.1"/>
    <property type="molecule type" value="Genomic_DNA"/>
</dbReference>